<evidence type="ECO:0008006" key="18">
    <source>
        <dbReference type="Google" id="ProtNLM"/>
    </source>
</evidence>
<dbReference type="InterPro" id="IPR013098">
    <property type="entry name" value="Ig_I-set"/>
</dbReference>
<keyword evidence="9" id="KW-1015">Disulfide bond</keyword>
<dbReference type="SUPFAM" id="SSF48726">
    <property type="entry name" value="Immunoglobulin"/>
    <property type="match status" value="5"/>
</dbReference>
<keyword evidence="6" id="KW-0130">Cell adhesion</keyword>
<gene>
    <name evidence="16" type="ORF">G5714_015017</name>
</gene>
<dbReference type="InterPro" id="IPR003961">
    <property type="entry name" value="FN3_dom"/>
</dbReference>
<feature type="domain" description="Ig-like" evidence="14">
    <location>
        <begin position="3"/>
        <end position="108"/>
    </location>
</feature>
<keyword evidence="8" id="KW-0472">Membrane</keyword>
<proteinExistence type="predicted"/>
<evidence type="ECO:0000256" key="12">
    <source>
        <dbReference type="SAM" id="MobiDB-lite"/>
    </source>
</evidence>
<evidence type="ECO:0000259" key="15">
    <source>
        <dbReference type="PROSITE" id="PS50853"/>
    </source>
</evidence>
<dbReference type="InterPro" id="IPR036116">
    <property type="entry name" value="FN3_sf"/>
</dbReference>
<feature type="compositionally biased region" description="Polar residues" evidence="12">
    <location>
        <begin position="868"/>
        <end position="887"/>
    </location>
</feature>
<evidence type="ECO:0000256" key="1">
    <source>
        <dbReference type="ARBA" id="ARBA00004251"/>
    </source>
</evidence>
<evidence type="ECO:0000313" key="16">
    <source>
        <dbReference type="EMBL" id="KAF4104030.1"/>
    </source>
</evidence>
<dbReference type="Proteomes" id="UP000579812">
    <property type="component" value="Unassembled WGS sequence"/>
</dbReference>
<keyword evidence="7" id="KW-1133">Transmembrane helix</keyword>
<dbReference type="EMBL" id="JAAMOB010000015">
    <property type="protein sequence ID" value="KAF4104030.1"/>
    <property type="molecule type" value="Genomic_DNA"/>
</dbReference>
<feature type="domain" description="Ig-like" evidence="14">
    <location>
        <begin position="302"/>
        <end position="405"/>
    </location>
</feature>
<feature type="region of interest" description="Disordered" evidence="12">
    <location>
        <begin position="983"/>
        <end position="1006"/>
    </location>
</feature>
<evidence type="ECO:0000256" key="5">
    <source>
        <dbReference type="ARBA" id="ARBA00022737"/>
    </source>
</evidence>
<feature type="domain" description="Ig-like" evidence="14">
    <location>
        <begin position="410"/>
        <end position="498"/>
    </location>
</feature>
<dbReference type="SMART" id="SM00409">
    <property type="entry name" value="IG"/>
    <property type="match status" value="5"/>
</dbReference>
<keyword evidence="5" id="KW-0677">Repeat</keyword>
<evidence type="ECO:0000256" key="13">
    <source>
        <dbReference type="SAM" id="SignalP"/>
    </source>
</evidence>
<evidence type="ECO:0000256" key="3">
    <source>
        <dbReference type="ARBA" id="ARBA00022692"/>
    </source>
</evidence>
<protein>
    <recommendedName>
        <fullName evidence="18">Neural cell adhesion molecule 1-like</fullName>
    </recommendedName>
</protein>
<feature type="compositionally biased region" description="Polar residues" evidence="12">
    <location>
        <begin position="832"/>
        <end position="855"/>
    </location>
</feature>
<reference evidence="16 17" key="1">
    <citation type="submission" date="2020-04" db="EMBL/GenBank/DDBJ databases">
        <title>Chromosome-level genome assembly of a cyprinid fish Onychostoma macrolepis by integration of Nanopore Sequencing, Bionano and Hi-C technology.</title>
        <authorList>
            <person name="Wang D."/>
        </authorList>
    </citation>
    <scope>NUCLEOTIDE SEQUENCE [LARGE SCALE GENOMIC DNA]</scope>
    <source>
        <strain evidence="16">SWU-2019</strain>
        <tissue evidence="16">Muscle</tissue>
    </source>
</reference>
<dbReference type="FunFam" id="2.60.40.10:FF:004530">
    <property type="match status" value="1"/>
</dbReference>
<dbReference type="Pfam" id="PF00041">
    <property type="entry name" value="fn3"/>
    <property type="match status" value="2"/>
</dbReference>
<evidence type="ECO:0000256" key="11">
    <source>
        <dbReference type="ARBA" id="ARBA00023319"/>
    </source>
</evidence>
<evidence type="ECO:0000256" key="6">
    <source>
        <dbReference type="ARBA" id="ARBA00022889"/>
    </source>
</evidence>
<dbReference type="FunFam" id="2.60.40.10:FF:000636">
    <property type="entry name" value="Neural cell adhesion molecule 2"/>
    <property type="match status" value="1"/>
</dbReference>
<feature type="domain" description="Ig-like" evidence="14">
    <location>
        <begin position="209"/>
        <end position="295"/>
    </location>
</feature>
<sequence length="1115" mass="120933">MFPTKAIILVLLSFGCAVSLQVDITPAQGEISVGESRFFLCEVIGGAKEIDWFAPTGEKIELGRLDISVIRNDETSSTLTIYNAKVDNAGTYKCVASSGDREAEATVNLKIYQKITFTNVPSPQEFTEGDNAIIVCDVISSPPPTVLWKYKGAKIQFEKDVRFRTLNNNHLQIRGIRKTDEGVYTCEGRIKARGEVDFRSIKVVVNVLPTIRIRQAETNATADIGFSTLLACDADGFPEPMVTWARNNVPLESGDKYSFNEDGSEMTILDVTKLDEGDYTCIAKNKAGESEQELSLKVFVQPKITYLESQTTTEMDEQVTLTCEATGDPTPTITWSFGTRVFTEGEQASWTRPEQHKNPDGDVLVRSDARVSSLTLKYAQYTDAGEYLCTARNAIGETAQPVYLEVRYAPKILGSVTVYTWEGNPANISCEVLAHPSDVSITWQRDGFQLPNANTSNIKIYNTPSASYLEVNPESQSDFGNYNCSASNEIGTESKEFIVIPADVPSAPSITQVQPYSSTAQVLFEEPESTGGVPVLKYRAEWRAVGRGKWVQRVYEVKDGLSSVTVTGLKPETDYEVKMSAINGKGEGDSSQSVVFKTEHVREPSPPILEGTLQPKGNSLKVKWTKQDDGGSPITHYLVRYKAREDSDWKPEIRLPNVSEYVMLIGLEWDTEYDVFVVAENQQGKSKPGTLTFRTSSEPAATTDSLEDGPSLNTGVIVGILILVCVLLLLIVDATCCFLNKCGILMCICGKPGQSTKGKDIETGKAAFVQDVSKEPIVEVRTEEEATANHDTEGHPEPNETTPLTEPEQVTETAAAVVDLPLSVATNSDTVTDTFDLSQSSPVSESTTLTSSITAPPSDPLNPVHMTPPNSSTPKSHTKPSISSTLSPDPANVTLLVDLGDSPEPQAEVPPVVPSEEPVPVSPSPLSVVQADAVNSKVTENELDSPESHATLNPISPQGSVAIPLVNHEHVIDGELPLAPDTDVPQDGSHAVGTAGSSGPSVPAQDEKILDDEKSTTELKKVAPGTGAEPNALTQTNATEMMDKLSSFNAVMLFKVKHPLRSVSGLHVSCILLWFLRAASWRASVKTASHCFDVTVVMMMIGIRTASVVRVKRLL</sequence>
<feature type="domain" description="Ig-like" evidence="14">
    <location>
        <begin position="115"/>
        <end position="202"/>
    </location>
</feature>
<dbReference type="InterPro" id="IPR009138">
    <property type="entry name" value="Neural_cell_adh"/>
</dbReference>
<name>A0A7J6CA04_9TELE</name>
<dbReference type="FunFam" id="2.60.40.10:FF:000086">
    <property type="entry name" value="Neural cell adhesion molecule 1"/>
    <property type="match status" value="1"/>
</dbReference>
<dbReference type="GO" id="GO:0005886">
    <property type="term" value="C:plasma membrane"/>
    <property type="evidence" value="ECO:0007669"/>
    <property type="project" value="UniProtKB-SubCell"/>
</dbReference>
<dbReference type="PROSITE" id="PS51257">
    <property type="entry name" value="PROKAR_LIPOPROTEIN"/>
    <property type="match status" value="1"/>
</dbReference>
<feature type="region of interest" description="Disordered" evidence="12">
    <location>
        <begin position="685"/>
        <end position="708"/>
    </location>
</feature>
<feature type="compositionally biased region" description="Basic and acidic residues" evidence="12">
    <location>
        <begin position="776"/>
        <end position="798"/>
    </location>
</feature>
<dbReference type="FunFam" id="2.60.40.10:FF:000159">
    <property type="entry name" value="neural cell adhesion molecule 1 isoform X2"/>
    <property type="match status" value="1"/>
</dbReference>
<evidence type="ECO:0000256" key="10">
    <source>
        <dbReference type="ARBA" id="ARBA00023180"/>
    </source>
</evidence>
<evidence type="ECO:0000256" key="8">
    <source>
        <dbReference type="ARBA" id="ARBA00023136"/>
    </source>
</evidence>
<feature type="domain" description="Fibronectin type-III" evidence="15">
    <location>
        <begin position="603"/>
        <end position="699"/>
    </location>
</feature>
<dbReference type="PROSITE" id="PS50853">
    <property type="entry name" value="FN3"/>
    <property type="match status" value="2"/>
</dbReference>
<evidence type="ECO:0000256" key="9">
    <source>
        <dbReference type="ARBA" id="ARBA00023157"/>
    </source>
</evidence>
<dbReference type="Pfam" id="PF07679">
    <property type="entry name" value="I-set"/>
    <property type="match status" value="3"/>
</dbReference>
<dbReference type="SMART" id="SM00060">
    <property type="entry name" value="FN3"/>
    <property type="match status" value="2"/>
</dbReference>
<dbReference type="SUPFAM" id="SSF49265">
    <property type="entry name" value="Fibronectin type III"/>
    <property type="match status" value="1"/>
</dbReference>
<evidence type="ECO:0000256" key="7">
    <source>
        <dbReference type="ARBA" id="ARBA00022989"/>
    </source>
</evidence>
<evidence type="ECO:0000256" key="2">
    <source>
        <dbReference type="ARBA" id="ARBA00022475"/>
    </source>
</evidence>
<dbReference type="CDD" id="cd00063">
    <property type="entry name" value="FN3"/>
    <property type="match status" value="2"/>
</dbReference>
<feature type="chain" id="PRO_5029890998" description="Neural cell adhesion molecule 1-like" evidence="13">
    <location>
        <begin position="20"/>
        <end position="1115"/>
    </location>
</feature>
<dbReference type="PROSITE" id="PS50835">
    <property type="entry name" value="IG_LIKE"/>
    <property type="match status" value="5"/>
</dbReference>
<dbReference type="InterPro" id="IPR013783">
    <property type="entry name" value="Ig-like_fold"/>
</dbReference>
<keyword evidence="4 13" id="KW-0732">Signal</keyword>
<dbReference type="SMART" id="SM00408">
    <property type="entry name" value="IGc2"/>
    <property type="match status" value="5"/>
</dbReference>
<keyword evidence="10" id="KW-0325">Glycoprotein</keyword>
<keyword evidence="3" id="KW-0812">Transmembrane</keyword>
<feature type="compositionally biased region" description="Low complexity" evidence="12">
    <location>
        <begin position="799"/>
        <end position="808"/>
    </location>
</feature>
<keyword evidence="2" id="KW-1003">Cell membrane</keyword>
<feature type="domain" description="Fibronectin type-III" evidence="15">
    <location>
        <begin position="504"/>
        <end position="601"/>
    </location>
</feature>
<dbReference type="FunFam" id="2.60.40.10:FF:000436">
    <property type="entry name" value="Neural cell adhesion molecule 2"/>
    <property type="match status" value="1"/>
</dbReference>
<dbReference type="AlphaFoldDB" id="A0A7J6CA04"/>
<dbReference type="FunFam" id="2.60.40.10:FF:000173">
    <property type="entry name" value="Neural cell adhesion molecule 1"/>
    <property type="match status" value="1"/>
</dbReference>
<feature type="region of interest" description="Disordered" evidence="12">
    <location>
        <begin position="832"/>
        <end position="925"/>
    </location>
</feature>
<feature type="compositionally biased region" description="Polar residues" evidence="12">
    <location>
        <begin position="692"/>
        <end position="704"/>
    </location>
</feature>
<dbReference type="InterPro" id="IPR003598">
    <property type="entry name" value="Ig_sub2"/>
</dbReference>
<dbReference type="InterPro" id="IPR007110">
    <property type="entry name" value="Ig-like_dom"/>
</dbReference>
<feature type="region of interest" description="Disordered" evidence="12">
    <location>
        <begin position="776"/>
        <end position="808"/>
    </location>
</feature>
<evidence type="ECO:0000256" key="4">
    <source>
        <dbReference type="ARBA" id="ARBA00022729"/>
    </source>
</evidence>
<keyword evidence="11" id="KW-0393">Immunoglobulin domain</keyword>
<comment type="caution">
    <text evidence="16">The sequence shown here is derived from an EMBL/GenBank/DDBJ whole genome shotgun (WGS) entry which is preliminary data.</text>
</comment>
<dbReference type="PANTHER" id="PTHR12231:SF239">
    <property type="entry name" value="NEURAL CELL ADHESION MOLECULE 1"/>
    <property type="match status" value="1"/>
</dbReference>
<dbReference type="InterPro" id="IPR003599">
    <property type="entry name" value="Ig_sub"/>
</dbReference>
<evidence type="ECO:0000259" key="14">
    <source>
        <dbReference type="PROSITE" id="PS50835"/>
    </source>
</evidence>
<dbReference type="InterPro" id="IPR036179">
    <property type="entry name" value="Ig-like_dom_sf"/>
</dbReference>
<feature type="compositionally biased region" description="Low complexity" evidence="12">
    <location>
        <begin position="902"/>
        <end position="925"/>
    </location>
</feature>
<feature type="signal peptide" evidence="13">
    <location>
        <begin position="1"/>
        <end position="19"/>
    </location>
</feature>
<dbReference type="PANTHER" id="PTHR12231">
    <property type="entry name" value="CTX-RELATED TYPE I TRANSMEMBRANE PROTEIN"/>
    <property type="match status" value="1"/>
</dbReference>
<dbReference type="PRINTS" id="PR01838">
    <property type="entry name" value="NCAMFAMILY"/>
</dbReference>
<dbReference type="InterPro" id="IPR051170">
    <property type="entry name" value="Neural/epithelial_adhesion"/>
</dbReference>
<keyword evidence="17" id="KW-1185">Reference proteome</keyword>
<dbReference type="Gene3D" id="2.60.40.10">
    <property type="entry name" value="Immunoglobulins"/>
    <property type="match status" value="7"/>
</dbReference>
<accession>A0A7J6CA04</accession>
<dbReference type="GO" id="GO:0007155">
    <property type="term" value="P:cell adhesion"/>
    <property type="evidence" value="ECO:0007669"/>
    <property type="project" value="UniProtKB-KW"/>
</dbReference>
<dbReference type="Pfam" id="PF13927">
    <property type="entry name" value="Ig_3"/>
    <property type="match status" value="2"/>
</dbReference>
<organism evidence="16 17">
    <name type="scientific">Onychostoma macrolepis</name>
    <dbReference type="NCBI Taxonomy" id="369639"/>
    <lineage>
        <taxon>Eukaryota</taxon>
        <taxon>Metazoa</taxon>
        <taxon>Chordata</taxon>
        <taxon>Craniata</taxon>
        <taxon>Vertebrata</taxon>
        <taxon>Euteleostomi</taxon>
        <taxon>Actinopterygii</taxon>
        <taxon>Neopterygii</taxon>
        <taxon>Teleostei</taxon>
        <taxon>Ostariophysi</taxon>
        <taxon>Cypriniformes</taxon>
        <taxon>Cyprinidae</taxon>
        <taxon>Acrossocheilinae</taxon>
        <taxon>Onychostoma</taxon>
    </lineage>
</organism>
<evidence type="ECO:0000313" key="17">
    <source>
        <dbReference type="Proteomes" id="UP000579812"/>
    </source>
</evidence>
<comment type="subcellular location">
    <subcellularLocation>
        <location evidence="1">Cell membrane</location>
        <topology evidence="1">Single-pass type I membrane protein</topology>
    </subcellularLocation>
</comment>